<keyword evidence="5" id="KW-1185">Reference proteome</keyword>
<evidence type="ECO:0000313" key="4">
    <source>
        <dbReference type="EMBL" id="NBI52641.1"/>
    </source>
</evidence>
<keyword evidence="1" id="KW-0175">Coiled coil</keyword>
<dbReference type="Pfam" id="PF13271">
    <property type="entry name" value="DUF4062"/>
    <property type="match status" value="1"/>
</dbReference>
<accession>A0ABW9YH77</accession>
<evidence type="ECO:0000256" key="1">
    <source>
        <dbReference type="SAM" id="Coils"/>
    </source>
</evidence>
<evidence type="ECO:0000313" key="5">
    <source>
        <dbReference type="Proteomes" id="UP000738517"/>
    </source>
</evidence>
<dbReference type="RefSeq" id="WP_160650158.1">
    <property type="nucleotide sequence ID" value="NZ_RSEJ01000007.1"/>
</dbReference>
<dbReference type="InterPro" id="IPR011990">
    <property type="entry name" value="TPR-like_helical_dom_sf"/>
</dbReference>
<dbReference type="EMBL" id="RSEJ01000007">
    <property type="protein sequence ID" value="NBI52641.1"/>
    <property type="molecule type" value="Genomic_DNA"/>
</dbReference>
<keyword evidence="2" id="KW-0472">Membrane</keyword>
<feature type="coiled-coil region" evidence="1">
    <location>
        <begin position="464"/>
        <end position="523"/>
    </location>
</feature>
<evidence type="ECO:0000259" key="3">
    <source>
        <dbReference type="Pfam" id="PF13271"/>
    </source>
</evidence>
<comment type="caution">
    <text evidence="4">The sequence shown here is derived from an EMBL/GenBank/DDBJ whole genome shotgun (WGS) entry which is preliminary data.</text>
</comment>
<keyword evidence="2" id="KW-1133">Transmembrane helix</keyword>
<dbReference type="Gene3D" id="1.25.40.10">
    <property type="entry name" value="Tetratricopeptide repeat domain"/>
    <property type="match status" value="1"/>
</dbReference>
<keyword evidence="2" id="KW-0812">Transmembrane</keyword>
<sequence length="774" mass="88597">MRNTAISLLAGKGHTSFMDNIFFSFSFSEFKTLVEHITKRMGESVTLQRCGLKPFHLAQLEAFKAAPLENSLQCVRNSRYMICLLGQNIGSEAENGKTYIELEIEAALEADVDVFAFLIGPEYDTLNNMPPAVRRVYERLSDCVTIGQLPTLDSEAIARQITNKLEDDVWQALGEEEKLTLASDLLDVSGFPRHRLDRLPEGVRKQLTRIYRPVTQDKVSSPLAADLAQRKQWAYQSLTYGHQEQALKNLQKAIKEFGSDFFSCFWLSRLYALHGTREEHWRSSQQYAETLEKMLKDEDTLLTSLHLTHLGRAYCFQKDFAKAESLLLQAIEAYPTYEALEFLAEVYLMQREKNNNIEWLHKAVDTMSSLLRFKLSHYVLVADRFSEKYPYTFTEVNTEVSHKLDSFYFNMHKSLTENQLWARQQLAISAPQPPALQKDAALLQRAYVASQYVWQNYRVLRQASSQLTTRYIDIQQQLDQLREQKKYQEQEHQLLTEALTEARAFLKARHERLEEVITAKEQEQAARRKLHAGNIMGVIMFIAMGAGFNQSPNIGFLLLVGLILTLCIRTALSTKKAKAVKSTEEEVNYVSEINRSLALSLSSFNNKIGQIELKALLHPLQEEVEKLRESDITEAEQQFKALYQQQVEQFNQSALACQQELSLLVRQTSTWLTKVNEFEQYSVSAHSGQYNHLMIRKGRIDVARKTELGSGKLEAILFAGDESPLTGRALHSGGNRLDAWFDNPAVARSLIAMTDNRTQQQQTTQQQTNHEYGQ</sequence>
<feature type="domain" description="DUF4062" evidence="3">
    <location>
        <begin position="22"/>
        <end position="107"/>
    </location>
</feature>
<organism evidence="4 5">
    <name type="scientific">Photobacterium alginatilyticum</name>
    <dbReference type="NCBI Taxonomy" id="1775171"/>
    <lineage>
        <taxon>Bacteria</taxon>
        <taxon>Pseudomonadati</taxon>
        <taxon>Pseudomonadota</taxon>
        <taxon>Gammaproteobacteria</taxon>
        <taxon>Vibrionales</taxon>
        <taxon>Vibrionaceae</taxon>
        <taxon>Photobacterium</taxon>
    </lineage>
</organism>
<protein>
    <submittedName>
        <fullName evidence="4">DUF4062 domain-containing protein</fullName>
    </submittedName>
</protein>
<proteinExistence type="predicted"/>
<gene>
    <name evidence="4" type="ORF">EIZ48_08650</name>
</gene>
<evidence type="ECO:0000256" key="2">
    <source>
        <dbReference type="SAM" id="Phobius"/>
    </source>
</evidence>
<feature type="transmembrane region" description="Helical" evidence="2">
    <location>
        <begin position="554"/>
        <end position="572"/>
    </location>
</feature>
<dbReference type="Proteomes" id="UP000738517">
    <property type="component" value="Unassembled WGS sequence"/>
</dbReference>
<reference evidence="4 5" key="1">
    <citation type="journal article" date="2017" name="Int. J. Syst. Evol. Microbiol.">
        <title>Photobacterium alginatilyticum sp. nov., a marine bacterium isolated from bottom seawater.</title>
        <authorList>
            <person name="Wang X."/>
            <person name="Wang Y."/>
            <person name="Yang X."/>
            <person name="Sun H."/>
            <person name="Li B."/>
            <person name="Zhang X.H."/>
        </authorList>
    </citation>
    <scope>NUCLEOTIDE SEQUENCE [LARGE SCALE GENOMIC DNA]</scope>
    <source>
        <strain evidence="4 5">P03D4</strain>
    </source>
</reference>
<dbReference type="InterPro" id="IPR025139">
    <property type="entry name" value="DUF4062"/>
</dbReference>
<dbReference type="SUPFAM" id="SSF48452">
    <property type="entry name" value="TPR-like"/>
    <property type="match status" value="1"/>
</dbReference>
<name>A0ABW9YH77_9GAMM</name>